<accession>A0A3M8P9D0</accession>
<keyword evidence="2" id="KW-1185">Reference proteome</keyword>
<dbReference type="Proteomes" id="UP000275473">
    <property type="component" value="Unassembled WGS sequence"/>
</dbReference>
<dbReference type="InterPro" id="IPR011094">
    <property type="entry name" value="Uncharacterised_LppY/LpqO"/>
</dbReference>
<gene>
    <name evidence="1" type="ORF">EEX84_06655</name>
</gene>
<dbReference type="Pfam" id="PF07485">
    <property type="entry name" value="DUF1529"/>
    <property type="match status" value="1"/>
</dbReference>
<evidence type="ECO:0000313" key="2">
    <source>
        <dbReference type="Proteomes" id="UP000275473"/>
    </source>
</evidence>
<name>A0A3M8P9D0_9BACL</name>
<sequence length="134" mass="15470">MERMEAAKLVVDTVSDLMNASVESEKEKYVIRKSREIEIHEKTVCFNCKLELDISFEFLEEDGLAFNKAEILLLPEEFPIFSLSLREHHVPFPSVFRQWQVVNPNIIGIYLESIEPPENFAARLSGALNVLEQM</sequence>
<dbReference type="AlphaFoldDB" id="A0A3M8P9D0"/>
<protein>
    <submittedName>
        <fullName evidence="1">DUF1259 domain-containing protein</fullName>
    </submittedName>
</protein>
<comment type="caution">
    <text evidence="1">The sequence shown here is derived from an EMBL/GenBank/DDBJ whole genome shotgun (WGS) entry which is preliminary data.</text>
</comment>
<dbReference type="EMBL" id="RIAX01000003">
    <property type="protein sequence ID" value="RNF40306.1"/>
    <property type="molecule type" value="Genomic_DNA"/>
</dbReference>
<proteinExistence type="predicted"/>
<organism evidence="1 2">
    <name type="scientific">Planococcus salinus</name>
    <dbReference type="NCBI Taxonomy" id="1848460"/>
    <lineage>
        <taxon>Bacteria</taxon>
        <taxon>Bacillati</taxon>
        <taxon>Bacillota</taxon>
        <taxon>Bacilli</taxon>
        <taxon>Bacillales</taxon>
        <taxon>Caryophanaceae</taxon>
        <taxon>Planococcus</taxon>
    </lineage>
</organism>
<evidence type="ECO:0000313" key="1">
    <source>
        <dbReference type="EMBL" id="RNF40306.1"/>
    </source>
</evidence>
<reference evidence="1 2" key="1">
    <citation type="journal article" date="2018" name="Int. J. Syst. Evol. Microbiol.">
        <title>Planococcus salinus sp. nov., a moderately halophilic bacterium isolated from a saline-alkali soil.</title>
        <authorList>
            <person name="Gan L."/>
        </authorList>
    </citation>
    <scope>NUCLEOTIDE SEQUENCE [LARGE SCALE GENOMIC DNA]</scope>
    <source>
        <strain evidence="1 2">LCB217</strain>
    </source>
</reference>